<gene>
    <name evidence="1" type="primary">ZBED9</name>
    <name evidence="1" type="ORF">TNCV_1339601</name>
</gene>
<dbReference type="InterPro" id="IPR012337">
    <property type="entry name" value="RNaseH-like_sf"/>
</dbReference>
<evidence type="ECO:0000313" key="2">
    <source>
        <dbReference type="Proteomes" id="UP000887159"/>
    </source>
</evidence>
<proteinExistence type="predicted"/>
<evidence type="ECO:0000313" key="1">
    <source>
        <dbReference type="EMBL" id="GFX89261.1"/>
    </source>
</evidence>
<accession>A0A8X6R6F5</accession>
<dbReference type="PANTHER" id="PTHR45913:SF22">
    <property type="entry name" value="SCAN BOX DOMAIN-CONTAINING PROTEIN"/>
    <property type="match status" value="1"/>
</dbReference>
<protein>
    <submittedName>
        <fullName evidence="1">SCAN domain-containing protein 3</fullName>
    </submittedName>
</protein>
<keyword evidence="2" id="KW-1185">Reference proteome</keyword>
<sequence>MKDEYPEMILVHCVIHRENLVAKNITPALNELLRSVVKCINYIKANPKCERLFRQFCENENVGYVKLLLHTGVRWLSKGNCLKRFMDLYDDLGDFLSDKPEMNPLKTVDGKAFVSYLTDIFEKLLQCSNKTLVDAKTKIFGFVAFIEVGQKIFLTKILTSLIG</sequence>
<comment type="caution">
    <text evidence="1">The sequence shown here is derived from an EMBL/GenBank/DDBJ whole genome shotgun (WGS) entry which is preliminary data.</text>
</comment>
<reference evidence="1" key="1">
    <citation type="submission" date="2020-08" db="EMBL/GenBank/DDBJ databases">
        <title>Multicomponent nature underlies the extraordinary mechanical properties of spider dragline silk.</title>
        <authorList>
            <person name="Kono N."/>
            <person name="Nakamura H."/>
            <person name="Mori M."/>
            <person name="Yoshida Y."/>
            <person name="Ohtoshi R."/>
            <person name="Malay A.D."/>
            <person name="Moran D.A.P."/>
            <person name="Tomita M."/>
            <person name="Numata K."/>
            <person name="Arakawa K."/>
        </authorList>
    </citation>
    <scope>NUCLEOTIDE SEQUENCE</scope>
</reference>
<dbReference type="EMBL" id="BMAU01021069">
    <property type="protein sequence ID" value="GFX89261.1"/>
    <property type="molecule type" value="Genomic_DNA"/>
</dbReference>
<dbReference type="PANTHER" id="PTHR45913">
    <property type="entry name" value="EPM2A-INTERACTING PROTEIN 1"/>
    <property type="match status" value="1"/>
</dbReference>
<organism evidence="1 2">
    <name type="scientific">Trichonephila clavipes</name>
    <name type="common">Golden silk orbweaver</name>
    <name type="synonym">Nephila clavipes</name>
    <dbReference type="NCBI Taxonomy" id="2585209"/>
    <lineage>
        <taxon>Eukaryota</taxon>
        <taxon>Metazoa</taxon>
        <taxon>Ecdysozoa</taxon>
        <taxon>Arthropoda</taxon>
        <taxon>Chelicerata</taxon>
        <taxon>Arachnida</taxon>
        <taxon>Araneae</taxon>
        <taxon>Araneomorphae</taxon>
        <taxon>Entelegynae</taxon>
        <taxon>Araneoidea</taxon>
        <taxon>Nephilidae</taxon>
        <taxon>Trichonephila</taxon>
    </lineage>
</organism>
<dbReference type="Proteomes" id="UP000887159">
    <property type="component" value="Unassembled WGS sequence"/>
</dbReference>
<dbReference type="SUPFAM" id="SSF53098">
    <property type="entry name" value="Ribonuclease H-like"/>
    <property type="match status" value="1"/>
</dbReference>
<dbReference type="AlphaFoldDB" id="A0A8X6R6F5"/>
<name>A0A8X6R6F5_TRICX</name>